<dbReference type="AlphaFoldDB" id="A0AA50DK15"/>
<evidence type="ECO:0000256" key="1">
    <source>
        <dbReference type="SAM" id="Phobius"/>
    </source>
</evidence>
<reference evidence="3 4" key="1">
    <citation type="submission" date="2023-07" db="EMBL/GenBank/DDBJ databases">
        <title>Pathogenic bacteria of pear tree diseases.</title>
        <authorList>
            <person name="Zhang Z."/>
            <person name="He L."/>
            <person name="Huang R."/>
        </authorList>
    </citation>
    <scope>NUCLEOTIDE SEQUENCE [LARGE SCALE GENOMIC DNA]</scope>
    <source>
        <strain evidence="3 4">DE2</strain>
    </source>
</reference>
<dbReference type="KEGG" id="epi:Q3V30_02375"/>
<dbReference type="Pfam" id="PF13116">
    <property type="entry name" value="YhdP"/>
    <property type="match status" value="1"/>
</dbReference>
<name>A0AA50DK15_9GAMM</name>
<dbReference type="RefSeq" id="WP_306210108.1">
    <property type="nucleotide sequence ID" value="NZ_CP132353.1"/>
</dbReference>
<dbReference type="NCBIfam" id="TIGR02099">
    <property type="entry name" value="YhdP family protein"/>
    <property type="match status" value="1"/>
</dbReference>
<gene>
    <name evidence="3" type="primary">yhdP</name>
    <name evidence="3" type="ORF">Q3V30_02375</name>
</gene>
<dbReference type="InterPro" id="IPR025263">
    <property type="entry name" value="YhdP_central"/>
</dbReference>
<evidence type="ECO:0000313" key="3">
    <source>
        <dbReference type="EMBL" id="WLS79384.1"/>
    </source>
</evidence>
<evidence type="ECO:0000313" key="4">
    <source>
        <dbReference type="Proteomes" id="UP001228139"/>
    </source>
</evidence>
<proteinExistence type="predicted"/>
<sequence>MRRLPGILLLTGATVVVIVALMVSGLRLVLPHINSWRVPLLEKISVVAGVPVQASALNGHWENYGPVLEIRDLHLSLKEGDNLQAERITLALDIWQSILHLRWQFRNLTFYQLNLATSKPLTSGDGAKIKLEPGKFIDLFLRQFDHFDLRNSHISFLTLSGQRARLDIPQLTWLNEKTRHRAEGIVNLSSFTGQHGEVQVRLDLSDSNGYLDTGRVWMQADDVDVKPWLGEWMRDNTTLDSARFSLAAWMSLREGEIYDGDIQLKKGGASWQGDKQRHTLTVDDVTAHVSRFNSGWQIELPQTNLVTDGHPWPAGRLSLLWQPENGVLPGPHHNEEVRVRATQLDLERLDPLIPLFSRLSPTLLENWRSLQPKGRLEALAVDFPVQQPDQSRFQARWRDLSWQHWELLPGMEHFSGSASGGGTRGKVSFDINKASLPYGTMFRAPLEIEAAKGSFNWQYDKDRFTLAGHQLDIKARSLWAKGDFTYAQLKDQAPRLDILAGINLTDAGDAWRYFPEPLMGTSLVSYLRGAIKGGQVHNATLIFAGNPQLFPFKHNEGMFEVWVPLRQATYQFQPGWPDLQDLDINLDFVNNGLFMKAERAKLGQVDGKNVSAVIPDYLKEKLIVDSEVVGAGKEIGRYFNQTPLKPSLGAALDELQIDGDVSGRLHLDIPLDGKPVRATGEVDLQNNSLFIKPLDSTIKQLTGHFTYDNGDLKSDPMSASWFGQPLNVSFNTNEGDKNYQIGVDLQGEWQPGKIEAVPVQLRDKLEGSASWKSNVLINLPHQGGASYQIALEGDLKNVSSHLPEPLDKKRGEAMPVKVSAKGDLQSFTLNGAVGDGHRFNSQWLLGKQLKVSRGIWENSAKQTPALPEADGMVLNLPPLNGEAWLALLDGDGENKTGTSAVGQSQQSRARIPGNITLRTPELTLAGQQWHDLEASLSQTVSGDTQVQAKGKEIAGTLKMNQRAPWDAHINYLYYNPQWGDGQKSSPLPDKATAINFSSWPAVDLTCDECWLRGQKFGRMRADLSHSSDTLTLKNGLIDTGNARLKVEGEWVNRPGEQRTALKGVLSGNKINEATNWFGVNTPLRDSPFNIQYDLHWQSAPWEPSEATLSGVLKTHFGAGQIADVNTGRAGQLLRLVSFDALLRKLRLDFSDTFSQGFYFDSINGTAWIEKGVMRTDNLLVDGLEADIAMKGRMDLVQRQIDMEAVVAPEISATVGVAAAFAVNPVVGAAVFAASKVLGPLWNKISVLRYHISGPIDKPQIDEVLRKPREKSAK</sequence>
<dbReference type="InterPro" id="IPR011836">
    <property type="entry name" value="YhdP"/>
</dbReference>
<dbReference type="EMBL" id="CP132353">
    <property type="protein sequence ID" value="WLS79384.1"/>
    <property type="molecule type" value="Genomic_DNA"/>
</dbReference>
<dbReference type="PANTHER" id="PTHR38690">
    <property type="entry name" value="PROTEASE-RELATED"/>
    <property type="match status" value="1"/>
</dbReference>
<protein>
    <submittedName>
        <fullName evidence="3">AsmA2 domain-containing protein YhdP</fullName>
    </submittedName>
</protein>
<keyword evidence="1" id="KW-0812">Transmembrane</keyword>
<keyword evidence="1" id="KW-0472">Membrane</keyword>
<dbReference type="NCBIfam" id="NF008148">
    <property type="entry name" value="PRK10899.1"/>
    <property type="match status" value="1"/>
</dbReference>
<keyword evidence="1" id="KW-1133">Transmembrane helix</keyword>
<keyword evidence="4" id="KW-1185">Reference proteome</keyword>
<feature type="transmembrane region" description="Helical" evidence="1">
    <location>
        <begin position="7"/>
        <end position="30"/>
    </location>
</feature>
<organism evidence="3 4">
    <name type="scientific">Erwinia pyri</name>
    <dbReference type="NCBI Taxonomy" id="3062598"/>
    <lineage>
        <taxon>Bacteria</taxon>
        <taxon>Pseudomonadati</taxon>
        <taxon>Pseudomonadota</taxon>
        <taxon>Gammaproteobacteria</taxon>
        <taxon>Enterobacterales</taxon>
        <taxon>Erwiniaceae</taxon>
        <taxon>Erwinia</taxon>
    </lineage>
</organism>
<accession>A0AA50DK15</accession>
<dbReference type="PANTHER" id="PTHR38690:SF1">
    <property type="entry name" value="PROTEASE"/>
    <property type="match status" value="1"/>
</dbReference>
<evidence type="ECO:0000259" key="2">
    <source>
        <dbReference type="Pfam" id="PF13116"/>
    </source>
</evidence>
<dbReference type="Proteomes" id="UP001228139">
    <property type="component" value="Chromosome"/>
</dbReference>
<feature type="domain" description="YhdP central" evidence="2">
    <location>
        <begin position="1"/>
        <end position="1260"/>
    </location>
</feature>